<keyword evidence="4" id="KW-1185">Reference proteome</keyword>
<gene>
    <name evidence="3" type="ORF">EPA93_09630</name>
</gene>
<dbReference type="GO" id="GO:0005829">
    <property type="term" value="C:cytosol"/>
    <property type="evidence" value="ECO:0007669"/>
    <property type="project" value="TreeGrafter"/>
</dbReference>
<dbReference type="Pfam" id="PF01075">
    <property type="entry name" value="Glyco_transf_9"/>
    <property type="match status" value="1"/>
</dbReference>
<keyword evidence="2 3" id="KW-0808">Transferase</keyword>
<evidence type="ECO:0000313" key="4">
    <source>
        <dbReference type="Proteomes" id="UP000290365"/>
    </source>
</evidence>
<dbReference type="KEGG" id="kbs:EPA93_09630"/>
<dbReference type="EMBL" id="CP035758">
    <property type="protein sequence ID" value="QBD76255.1"/>
    <property type="molecule type" value="Genomic_DNA"/>
</dbReference>
<dbReference type="CDD" id="cd03789">
    <property type="entry name" value="GT9_LPS_heptosyltransferase"/>
    <property type="match status" value="1"/>
</dbReference>
<dbReference type="Gene3D" id="3.40.50.2000">
    <property type="entry name" value="Glycogen Phosphorylase B"/>
    <property type="match status" value="2"/>
</dbReference>
<evidence type="ECO:0000313" key="3">
    <source>
        <dbReference type="EMBL" id="QBD76255.1"/>
    </source>
</evidence>
<dbReference type="OrthoDB" id="9768048at2"/>
<name>A0A4P6JM02_KTERU</name>
<reference evidence="3 4" key="1">
    <citation type="submission" date="2019-01" db="EMBL/GenBank/DDBJ databases">
        <title>Ktedonosporobacter rubrisoli SCAWS-G2.</title>
        <authorList>
            <person name="Huang Y."/>
            <person name="Yan B."/>
        </authorList>
    </citation>
    <scope>NUCLEOTIDE SEQUENCE [LARGE SCALE GENOMIC DNA]</scope>
    <source>
        <strain evidence="3 4">SCAWS-G2</strain>
    </source>
</reference>
<dbReference type="SUPFAM" id="SSF53756">
    <property type="entry name" value="UDP-Glycosyltransferase/glycogen phosphorylase"/>
    <property type="match status" value="1"/>
</dbReference>
<dbReference type="PANTHER" id="PTHR30160">
    <property type="entry name" value="TETRAACYLDISACCHARIDE 4'-KINASE-RELATED"/>
    <property type="match status" value="1"/>
</dbReference>
<dbReference type="GO" id="GO:0009244">
    <property type="term" value="P:lipopolysaccharide core region biosynthetic process"/>
    <property type="evidence" value="ECO:0007669"/>
    <property type="project" value="TreeGrafter"/>
</dbReference>
<dbReference type="Proteomes" id="UP000290365">
    <property type="component" value="Chromosome"/>
</dbReference>
<evidence type="ECO:0000256" key="2">
    <source>
        <dbReference type="ARBA" id="ARBA00022679"/>
    </source>
</evidence>
<protein>
    <submittedName>
        <fullName evidence="3">Glycosyltransferase family 9 protein</fullName>
    </submittedName>
</protein>
<dbReference type="AlphaFoldDB" id="A0A4P6JM02"/>
<dbReference type="PANTHER" id="PTHR30160:SF1">
    <property type="entry name" value="LIPOPOLYSACCHARIDE 1,2-N-ACETYLGLUCOSAMINETRANSFERASE-RELATED"/>
    <property type="match status" value="1"/>
</dbReference>
<accession>A0A4P6JM02</accession>
<organism evidence="3 4">
    <name type="scientific">Ktedonosporobacter rubrisoli</name>
    <dbReference type="NCBI Taxonomy" id="2509675"/>
    <lineage>
        <taxon>Bacteria</taxon>
        <taxon>Bacillati</taxon>
        <taxon>Chloroflexota</taxon>
        <taxon>Ktedonobacteria</taxon>
        <taxon>Ktedonobacterales</taxon>
        <taxon>Ktedonosporobacteraceae</taxon>
        <taxon>Ktedonosporobacter</taxon>
    </lineage>
</organism>
<keyword evidence="1" id="KW-0328">Glycosyltransferase</keyword>
<dbReference type="GO" id="GO:0008713">
    <property type="term" value="F:ADP-heptose-lipopolysaccharide heptosyltransferase activity"/>
    <property type="evidence" value="ECO:0007669"/>
    <property type="project" value="TreeGrafter"/>
</dbReference>
<proteinExistence type="predicted"/>
<dbReference type="InterPro" id="IPR002201">
    <property type="entry name" value="Glyco_trans_9"/>
</dbReference>
<sequence>MKLLLRSILFWLIRIIGKTSTFTLRRRSYFTKQGRVPRILLVHPGHLGSVILATPVLHALKSQVPYAHISMIVSSVNRELIEHHPDLDQLLICPFPDRRLGNNHFIRSWLLLVIRALQLRREQYDLAINLSRVNYWWVSALLALSGIPRRVGAETRYGSQFLTTAVELLDYEHATVSLLRITSAGLQALGYKPLEEPYTVERYPLYFKSTDEDQQRVAELLKEQGIAEDAHLVIIQAGTGGNAKLWTTTGWAACATRLHRRLSAAGVPVNIILTGSHREYPLLKEIADHMEIPATLISQVTLGQLAALFARAEIVLGVDSGALHLASTQQTATVKIFGPTDYHVYSQWADAKLHSMLAAEQRCPTCPDIPCGRMYLPSNLPDEFTCMRQISEQQVYAVACRHLTHLLPEKQVCRKIG</sequence>
<evidence type="ECO:0000256" key="1">
    <source>
        <dbReference type="ARBA" id="ARBA00022676"/>
    </source>
</evidence>
<dbReference type="InterPro" id="IPR051199">
    <property type="entry name" value="LPS_LOS_Heptosyltrfase"/>
</dbReference>
<dbReference type="RefSeq" id="WP_129886866.1">
    <property type="nucleotide sequence ID" value="NZ_CP035758.1"/>
</dbReference>